<dbReference type="InterPro" id="IPR002711">
    <property type="entry name" value="HNH"/>
</dbReference>
<organism evidence="2 3">
    <name type="scientific">Phytohabitans houttuyneae</name>
    <dbReference type="NCBI Taxonomy" id="1076126"/>
    <lineage>
        <taxon>Bacteria</taxon>
        <taxon>Bacillati</taxon>
        <taxon>Actinomycetota</taxon>
        <taxon>Actinomycetes</taxon>
        <taxon>Micromonosporales</taxon>
        <taxon>Micromonosporaceae</taxon>
    </lineage>
</organism>
<proteinExistence type="predicted"/>
<gene>
    <name evidence="2" type="ORF">Phou_036710</name>
</gene>
<keyword evidence="3" id="KW-1185">Reference proteome</keyword>
<dbReference type="InterPro" id="IPR003615">
    <property type="entry name" value="HNH_nuc"/>
</dbReference>
<protein>
    <recommendedName>
        <fullName evidence="1">HNH nuclease domain-containing protein</fullName>
    </recommendedName>
</protein>
<comment type="caution">
    <text evidence="2">The sequence shown here is derived from an EMBL/GenBank/DDBJ whole genome shotgun (WGS) entry which is preliminary data.</text>
</comment>
<dbReference type="EMBL" id="BLPF01000001">
    <property type="protein sequence ID" value="GFJ79491.1"/>
    <property type="molecule type" value="Genomic_DNA"/>
</dbReference>
<evidence type="ECO:0000313" key="3">
    <source>
        <dbReference type="Proteomes" id="UP000482800"/>
    </source>
</evidence>
<dbReference type="CDD" id="cd00085">
    <property type="entry name" value="HNHc"/>
    <property type="match status" value="1"/>
</dbReference>
<dbReference type="GO" id="GO:0008270">
    <property type="term" value="F:zinc ion binding"/>
    <property type="evidence" value="ECO:0007669"/>
    <property type="project" value="InterPro"/>
</dbReference>
<name>A0A6V8KAK2_9ACTN</name>
<dbReference type="Proteomes" id="UP000482800">
    <property type="component" value="Unassembled WGS sequence"/>
</dbReference>
<dbReference type="AlphaFoldDB" id="A0A6V8KAK2"/>
<dbReference type="GO" id="GO:0003676">
    <property type="term" value="F:nucleic acid binding"/>
    <property type="evidence" value="ECO:0007669"/>
    <property type="project" value="InterPro"/>
</dbReference>
<feature type="domain" description="HNH nuclease" evidence="1">
    <location>
        <begin position="147"/>
        <end position="197"/>
    </location>
</feature>
<dbReference type="GO" id="GO:0004519">
    <property type="term" value="F:endonuclease activity"/>
    <property type="evidence" value="ECO:0007669"/>
    <property type="project" value="InterPro"/>
</dbReference>
<dbReference type="PANTHER" id="PTHR33877:SF2">
    <property type="entry name" value="OS07G0170200 PROTEIN"/>
    <property type="match status" value="1"/>
</dbReference>
<evidence type="ECO:0000259" key="1">
    <source>
        <dbReference type="SMART" id="SM00507"/>
    </source>
</evidence>
<accession>A0A6V8KAK2</accession>
<sequence>MSAKARGWCGTHYNRWHQYGDPEAPVRQRPVRLCEVAECRNKYYAKGFCRRHHTRFYYETNRERVKASQAVYRAANRETARERSREWRRANPERATASVRAWYATNRERVREYRRRYRASNRDVVRAANSRRKALHKNAPVNDLTARQWREIKAVYRFRCAYCRRRLPLTIDHVVPLSKGGPHTASNVVPACQRCNSRKGDRAAPIFQPLLF</sequence>
<dbReference type="InterPro" id="IPR052892">
    <property type="entry name" value="NA-targeting_endonuclease"/>
</dbReference>
<reference evidence="2 3" key="1">
    <citation type="submission" date="2020-03" db="EMBL/GenBank/DDBJ databases">
        <title>Whole genome shotgun sequence of Phytohabitans houttuyneae NBRC 108639.</title>
        <authorList>
            <person name="Komaki H."/>
            <person name="Tamura T."/>
        </authorList>
    </citation>
    <scope>NUCLEOTIDE SEQUENCE [LARGE SCALE GENOMIC DNA]</scope>
    <source>
        <strain evidence="2 3">NBRC 108639</strain>
    </source>
</reference>
<dbReference type="RefSeq" id="WP_173057021.1">
    <property type="nucleotide sequence ID" value="NZ_BAABGO010000001.1"/>
</dbReference>
<dbReference type="SMART" id="SM00507">
    <property type="entry name" value="HNHc"/>
    <property type="match status" value="1"/>
</dbReference>
<reference evidence="2 3" key="2">
    <citation type="submission" date="2020-03" db="EMBL/GenBank/DDBJ databases">
        <authorList>
            <person name="Ichikawa N."/>
            <person name="Kimura A."/>
            <person name="Kitahashi Y."/>
            <person name="Uohara A."/>
        </authorList>
    </citation>
    <scope>NUCLEOTIDE SEQUENCE [LARGE SCALE GENOMIC DNA]</scope>
    <source>
        <strain evidence="2 3">NBRC 108639</strain>
    </source>
</reference>
<dbReference type="Gene3D" id="1.10.30.50">
    <property type="match status" value="1"/>
</dbReference>
<evidence type="ECO:0000313" key="2">
    <source>
        <dbReference type="EMBL" id="GFJ79491.1"/>
    </source>
</evidence>
<dbReference type="PANTHER" id="PTHR33877">
    <property type="entry name" value="SLL1193 PROTEIN"/>
    <property type="match status" value="1"/>
</dbReference>
<dbReference type="Pfam" id="PF01844">
    <property type="entry name" value="HNH"/>
    <property type="match status" value="1"/>
</dbReference>